<dbReference type="Pfam" id="PF10983">
    <property type="entry name" value="DUF2793"/>
    <property type="match status" value="1"/>
</dbReference>
<dbReference type="EMBL" id="UOEJ01000001">
    <property type="protein sequence ID" value="VAV89406.1"/>
    <property type="molecule type" value="Genomic_DNA"/>
</dbReference>
<protein>
    <recommendedName>
        <fullName evidence="2">DUF2793 domain-containing protein</fullName>
    </recommendedName>
</protein>
<reference evidence="1" key="1">
    <citation type="submission" date="2018-06" db="EMBL/GenBank/DDBJ databases">
        <authorList>
            <person name="Zhirakovskaya E."/>
        </authorList>
    </citation>
    <scope>NUCLEOTIDE SEQUENCE</scope>
</reference>
<accession>A0A3B0RKX0</accession>
<dbReference type="AlphaFoldDB" id="A0A3B0RKX0"/>
<dbReference type="InterPro" id="IPR021251">
    <property type="entry name" value="DUF2793"/>
</dbReference>
<evidence type="ECO:0008006" key="2">
    <source>
        <dbReference type="Google" id="ProtNLM"/>
    </source>
</evidence>
<proteinExistence type="predicted"/>
<gene>
    <name evidence="1" type="ORF">MNBD_ALPHA01-2024</name>
</gene>
<sequence length="166" mass="17461">MVNQTPRLKAPYIISTQSQKEVTHNLALNMLDALVQTVVETSTLSAPPASPVDGGLWLVAGGASGDWLGYDNELAQYIGGAWQFHAPFEAMLIWLKDEALSARYSGGIWQKGVITAYSLEISGQQVIGPQQSAISDVSGGATIDAEARAALNGLLAACRAHGLIAP</sequence>
<name>A0A3B0RKX0_9ZZZZ</name>
<organism evidence="1">
    <name type="scientific">hydrothermal vent metagenome</name>
    <dbReference type="NCBI Taxonomy" id="652676"/>
    <lineage>
        <taxon>unclassified sequences</taxon>
        <taxon>metagenomes</taxon>
        <taxon>ecological metagenomes</taxon>
    </lineage>
</organism>
<evidence type="ECO:0000313" key="1">
    <source>
        <dbReference type="EMBL" id="VAV89406.1"/>
    </source>
</evidence>